<accession>A0ABS2V3D0</accession>
<dbReference type="RefSeq" id="WP_205378234.1">
    <property type="nucleotide sequence ID" value="NZ_JAFEJA010000002.1"/>
</dbReference>
<keyword evidence="3" id="KW-1185">Reference proteome</keyword>
<dbReference type="Pfam" id="PF13560">
    <property type="entry name" value="HTH_31"/>
    <property type="match status" value="1"/>
</dbReference>
<evidence type="ECO:0000256" key="1">
    <source>
        <dbReference type="SAM" id="Phobius"/>
    </source>
</evidence>
<proteinExistence type="predicted"/>
<dbReference type="InterPro" id="IPR001387">
    <property type="entry name" value="Cro/C1-type_HTH"/>
</dbReference>
<evidence type="ECO:0000313" key="3">
    <source>
        <dbReference type="Proteomes" id="UP000664109"/>
    </source>
</evidence>
<protein>
    <submittedName>
        <fullName evidence="2">Helix-turn-helix transcriptional regulator</fullName>
    </submittedName>
</protein>
<dbReference type="SUPFAM" id="SSF47413">
    <property type="entry name" value="lambda repressor-like DNA-binding domains"/>
    <property type="match status" value="1"/>
</dbReference>
<comment type="caution">
    <text evidence="2">The sequence shown here is derived from an EMBL/GenBank/DDBJ whole genome shotgun (WGS) entry which is preliminary data.</text>
</comment>
<organism evidence="2 3">
    <name type="scientific">Streptomyces zhihengii</name>
    <dbReference type="NCBI Taxonomy" id="1818004"/>
    <lineage>
        <taxon>Bacteria</taxon>
        <taxon>Bacillati</taxon>
        <taxon>Actinomycetota</taxon>
        <taxon>Actinomycetes</taxon>
        <taxon>Kitasatosporales</taxon>
        <taxon>Streptomycetaceae</taxon>
        <taxon>Streptomyces</taxon>
    </lineage>
</organism>
<reference evidence="2 3" key="1">
    <citation type="journal article" date="2016" name="Arch. Microbiol.">
        <title>Streptomyces zhihengii sp. nov., isolated from rhizospheric soil of Psammosilene tunicoides.</title>
        <authorList>
            <person name="Huang M.J."/>
            <person name="Fei J.J."/>
            <person name="Salam N."/>
            <person name="Kim C.J."/>
            <person name="Hozzein W.N."/>
            <person name="Xiao M."/>
            <person name="Huang H.Q."/>
            <person name="Li W.J."/>
        </authorList>
    </citation>
    <scope>NUCLEOTIDE SEQUENCE [LARGE SCALE GENOMIC DNA]</scope>
    <source>
        <strain evidence="2 3">YIM T102</strain>
    </source>
</reference>
<gene>
    <name evidence="2" type="ORF">JE024_37175</name>
</gene>
<sequence length="296" mass="32719">MSTEDLPEVSELAAELAALRDKAGISGNRLADRTGHDASNISRYWKGERHPDWDTFVLPLIAAVEECQERPLGERAVNRLRTLYDAAEFARQGDKGVRLRARYTEQTRRLAEHKSKLTRIAVATGAVIMLAMTAMLPELGKGMKFASGDAPHSDHRCWKPPVPNSTIRTCELHSWWWNLPPDAAKTAAFHLTTRGDTLELDGTLRFDAPCDAAVRWTVTAKPDRIATAPLSTGTLTPGDQQLIYEPLRRDLKEVILTAHRTDSQSCPATLIWARPGSLGAYASAVRPQAPPDQPSR</sequence>
<keyword evidence="1" id="KW-0812">Transmembrane</keyword>
<dbReference type="CDD" id="cd00093">
    <property type="entry name" value="HTH_XRE"/>
    <property type="match status" value="1"/>
</dbReference>
<name>A0ABS2V3D0_9ACTN</name>
<keyword evidence="1" id="KW-0472">Membrane</keyword>
<dbReference type="Proteomes" id="UP000664109">
    <property type="component" value="Unassembled WGS sequence"/>
</dbReference>
<feature type="transmembrane region" description="Helical" evidence="1">
    <location>
        <begin position="117"/>
        <end position="136"/>
    </location>
</feature>
<dbReference type="EMBL" id="JAFEJA010000002">
    <property type="protein sequence ID" value="MBM9624203.1"/>
    <property type="molecule type" value="Genomic_DNA"/>
</dbReference>
<dbReference type="InterPro" id="IPR010982">
    <property type="entry name" value="Lambda_DNA-bd_dom_sf"/>
</dbReference>
<evidence type="ECO:0000313" key="2">
    <source>
        <dbReference type="EMBL" id="MBM9624203.1"/>
    </source>
</evidence>
<dbReference type="Gene3D" id="1.10.260.40">
    <property type="entry name" value="lambda repressor-like DNA-binding domains"/>
    <property type="match status" value="1"/>
</dbReference>
<keyword evidence="1" id="KW-1133">Transmembrane helix</keyword>